<dbReference type="AlphaFoldDB" id="A0A0U3GC13"/>
<evidence type="ECO:0000256" key="3">
    <source>
        <dbReference type="ARBA" id="ARBA00021907"/>
    </source>
</evidence>
<keyword evidence="5 10" id="KW-0132">Cell division</keyword>
<organism evidence="13 14">
    <name type="scientific">Myroides odoratimimus</name>
    <dbReference type="NCBI Taxonomy" id="76832"/>
    <lineage>
        <taxon>Bacteria</taxon>
        <taxon>Pseudomonadati</taxon>
        <taxon>Bacteroidota</taxon>
        <taxon>Flavobacteriia</taxon>
        <taxon>Flavobacteriales</taxon>
        <taxon>Flavobacteriaceae</taxon>
        <taxon>Myroides</taxon>
    </lineage>
</organism>
<keyword evidence="10" id="KW-0997">Cell inner membrane</keyword>
<dbReference type="Pfam" id="PF18075">
    <property type="entry name" value="FtsX_ECD"/>
    <property type="match status" value="1"/>
</dbReference>
<dbReference type="InterPro" id="IPR003838">
    <property type="entry name" value="ABC3_permease_C"/>
</dbReference>
<dbReference type="Proteomes" id="UP000069030">
    <property type="component" value="Chromosome"/>
</dbReference>
<dbReference type="InterPro" id="IPR040690">
    <property type="entry name" value="FtsX_ECD"/>
</dbReference>
<evidence type="ECO:0000256" key="2">
    <source>
        <dbReference type="ARBA" id="ARBA00007379"/>
    </source>
</evidence>
<evidence type="ECO:0000259" key="11">
    <source>
        <dbReference type="Pfam" id="PF02687"/>
    </source>
</evidence>
<feature type="domain" description="FtsX extracellular" evidence="12">
    <location>
        <begin position="54"/>
        <end position="145"/>
    </location>
</feature>
<comment type="similarity">
    <text evidence="2 10">Belongs to the ABC-4 integral membrane protein family. FtsX subfamily.</text>
</comment>
<evidence type="ECO:0000313" key="14">
    <source>
        <dbReference type="Proteomes" id="UP000069030"/>
    </source>
</evidence>
<dbReference type="Pfam" id="PF02687">
    <property type="entry name" value="FtsX"/>
    <property type="match status" value="1"/>
</dbReference>
<dbReference type="InterPro" id="IPR004513">
    <property type="entry name" value="FtsX"/>
</dbReference>
<feature type="domain" description="ABC3 transporter permease C-terminal" evidence="11">
    <location>
        <begin position="169"/>
        <end position="283"/>
    </location>
</feature>
<comment type="subcellular location">
    <subcellularLocation>
        <location evidence="10">Cell inner membrane</location>
    </subcellularLocation>
    <subcellularLocation>
        <location evidence="1">Cell membrane</location>
        <topology evidence="1">Multi-pass membrane protein</topology>
    </subcellularLocation>
</comment>
<evidence type="ECO:0000259" key="12">
    <source>
        <dbReference type="Pfam" id="PF18075"/>
    </source>
</evidence>
<evidence type="ECO:0000256" key="10">
    <source>
        <dbReference type="PIRNR" id="PIRNR003097"/>
    </source>
</evidence>
<dbReference type="KEGG" id="mod:AS202_08145"/>
<dbReference type="GO" id="GO:0005886">
    <property type="term" value="C:plasma membrane"/>
    <property type="evidence" value="ECO:0007669"/>
    <property type="project" value="UniProtKB-SubCell"/>
</dbReference>
<dbReference type="PANTHER" id="PTHR47755:SF1">
    <property type="entry name" value="CELL DIVISION PROTEIN FTSX"/>
    <property type="match status" value="1"/>
</dbReference>
<evidence type="ECO:0000256" key="8">
    <source>
        <dbReference type="ARBA" id="ARBA00023136"/>
    </source>
</evidence>
<sequence>MASSYEKYQKRKLISSYFSVILSIFLVLFLLGSLSLFVINSKKISDNFRENIPMTIFFEKNTSKAELEKFGKKLEKHTYIKEHRFVSKEDAAKEHQETLGEDFVDYLGFNPLQDSYDIHLKGEYVVNDSIDIILKEFNANTAISDIKYDKQLVDLVNENVDKITKWVLIIAAFLTVISMLLINSSLRLLIFSSRFTIKTMQMVGATKRFIRRPFIRHSMKLGLIGSLLAIMAITALTFYADSKLPDLNINPKEDYMPLVIVSCGILILGGIITSISTFFATQRFLNLKSDELY</sequence>
<evidence type="ECO:0000313" key="13">
    <source>
        <dbReference type="EMBL" id="ALU26120.1"/>
    </source>
</evidence>
<evidence type="ECO:0000256" key="6">
    <source>
        <dbReference type="ARBA" id="ARBA00022692"/>
    </source>
</evidence>
<protein>
    <recommendedName>
        <fullName evidence="3 10">Cell division protein FtsX</fullName>
    </recommendedName>
</protein>
<dbReference type="RefSeq" id="WP_006257369.1">
    <property type="nucleotide sequence ID" value="NZ_BCMQ01000001.1"/>
</dbReference>
<accession>A0A0U3GC13</accession>
<evidence type="ECO:0000256" key="5">
    <source>
        <dbReference type="ARBA" id="ARBA00022618"/>
    </source>
</evidence>
<dbReference type="EMBL" id="CP013690">
    <property type="protein sequence ID" value="ALU26120.1"/>
    <property type="molecule type" value="Genomic_DNA"/>
</dbReference>
<keyword evidence="6" id="KW-0812">Transmembrane</keyword>
<dbReference type="GO" id="GO:0051301">
    <property type="term" value="P:cell division"/>
    <property type="evidence" value="ECO:0007669"/>
    <property type="project" value="UniProtKB-KW"/>
</dbReference>
<keyword evidence="7" id="KW-1133">Transmembrane helix</keyword>
<name>A0A0U3GC13_9FLAO</name>
<evidence type="ECO:0000256" key="1">
    <source>
        <dbReference type="ARBA" id="ARBA00004651"/>
    </source>
</evidence>
<evidence type="ECO:0000256" key="4">
    <source>
        <dbReference type="ARBA" id="ARBA00022475"/>
    </source>
</evidence>
<comment type="function">
    <text evidence="10">Required for cell division and gliding motility.</text>
</comment>
<reference evidence="13 14" key="1">
    <citation type="journal article" date="2016" name="J. Zhejiang Univ. Sci. B">
        <title>Antibiotic resistance mechanisms of Myroides sp.</title>
        <authorList>
            <person name="Hu S."/>
            <person name="Yuan S."/>
            <person name="Qu H."/>
            <person name="Jiang T."/>
            <person name="Zhou Y."/>
            <person name="Wang M."/>
            <person name="Ming D."/>
        </authorList>
    </citation>
    <scope>NUCLEOTIDE SEQUENCE [LARGE SCALE GENOMIC DNA]</scope>
    <source>
        <strain evidence="13 14">PR63039</strain>
    </source>
</reference>
<keyword evidence="4 10" id="KW-1003">Cell membrane</keyword>
<dbReference type="eggNOG" id="COG2177">
    <property type="taxonomic scope" value="Bacteria"/>
</dbReference>
<evidence type="ECO:0000256" key="9">
    <source>
        <dbReference type="ARBA" id="ARBA00023306"/>
    </source>
</evidence>
<dbReference type="Gene3D" id="3.30.70.3040">
    <property type="match status" value="1"/>
</dbReference>
<dbReference type="PIRSF" id="PIRSF003097">
    <property type="entry name" value="FtsX"/>
    <property type="match status" value="1"/>
</dbReference>
<gene>
    <name evidence="13" type="ORF">AS202_08145</name>
</gene>
<evidence type="ECO:0000256" key="7">
    <source>
        <dbReference type="ARBA" id="ARBA00022989"/>
    </source>
</evidence>
<keyword evidence="8 10" id="KW-0472">Membrane</keyword>
<dbReference type="PANTHER" id="PTHR47755">
    <property type="entry name" value="CELL DIVISION PROTEIN FTSX"/>
    <property type="match status" value="1"/>
</dbReference>
<keyword evidence="9 10" id="KW-0131">Cell cycle</keyword>
<proteinExistence type="inferred from homology"/>